<dbReference type="Proteomes" id="UP000324479">
    <property type="component" value="Unassembled WGS sequence"/>
</dbReference>
<keyword evidence="12" id="KW-1185">Reference proteome</keyword>
<keyword evidence="5" id="KW-0805">Transcription regulation</keyword>
<keyword evidence="6" id="KW-0238">DNA-binding</keyword>
<reference evidence="11 12" key="1">
    <citation type="submission" date="2019-08" db="EMBL/GenBank/DDBJ databases">
        <authorList>
            <person name="Dhanesh K."/>
            <person name="Kumar G."/>
            <person name="Sasikala C."/>
            <person name="Venkata Ramana C."/>
        </authorList>
    </citation>
    <scope>NUCLEOTIDE SEQUENCE [LARGE SCALE GENOMIC DNA]</scope>
    <source>
        <strain evidence="11 12">JC645</strain>
    </source>
</reference>
<dbReference type="SUPFAM" id="SSF52540">
    <property type="entry name" value="P-loop containing nucleoside triphosphate hydrolases"/>
    <property type="match status" value="1"/>
</dbReference>
<dbReference type="PANTHER" id="PTHR32071:SF57">
    <property type="entry name" value="C4-DICARBOXYLATE TRANSPORT TRANSCRIPTIONAL REGULATORY PROTEIN DCTD"/>
    <property type="match status" value="1"/>
</dbReference>
<evidence type="ECO:0000256" key="4">
    <source>
        <dbReference type="ARBA" id="ARBA00023012"/>
    </source>
</evidence>
<dbReference type="InterPro" id="IPR011006">
    <property type="entry name" value="CheY-like_superfamily"/>
</dbReference>
<evidence type="ECO:0000256" key="2">
    <source>
        <dbReference type="ARBA" id="ARBA00022741"/>
    </source>
</evidence>
<protein>
    <submittedName>
        <fullName evidence="11">Sigma-54-dependent Fis family transcriptional regulator</fullName>
    </submittedName>
</protein>
<dbReference type="InterPro" id="IPR002197">
    <property type="entry name" value="HTH_Fis"/>
</dbReference>
<evidence type="ECO:0000256" key="5">
    <source>
        <dbReference type="ARBA" id="ARBA00023015"/>
    </source>
</evidence>
<dbReference type="SUPFAM" id="SSF52172">
    <property type="entry name" value="CheY-like"/>
    <property type="match status" value="1"/>
</dbReference>
<feature type="modified residue" description="4-aspartylphosphate" evidence="8">
    <location>
        <position position="60"/>
    </location>
</feature>
<proteinExistence type="predicted"/>
<dbReference type="InterPro" id="IPR025943">
    <property type="entry name" value="Sigma_54_int_dom_ATP-bd_2"/>
</dbReference>
<dbReference type="InterPro" id="IPR003593">
    <property type="entry name" value="AAA+_ATPase"/>
</dbReference>
<dbReference type="InterPro" id="IPR027417">
    <property type="entry name" value="P-loop_NTPase"/>
</dbReference>
<dbReference type="Gene3D" id="1.10.10.60">
    <property type="entry name" value="Homeodomain-like"/>
    <property type="match status" value="1"/>
</dbReference>
<evidence type="ECO:0000259" key="10">
    <source>
        <dbReference type="PROSITE" id="PS50110"/>
    </source>
</evidence>
<dbReference type="PROSITE" id="PS50045">
    <property type="entry name" value="SIGMA54_INTERACT_4"/>
    <property type="match status" value="1"/>
</dbReference>
<dbReference type="EMBL" id="VWOX01000007">
    <property type="protein sequence ID" value="KAA5542628.1"/>
    <property type="molecule type" value="Genomic_DNA"/>
</dbReference>
<evidence type="ECO:0000313" key="12">
    <source>
        <dbReference type="Proteomes" id="UP000324479"/>
    </source>
</evidence>
<dbReference type="GO" id="GO:0000160">
    <property type="term" value="P:phosphorelay signal transduction system"/>
    <property type="evidence" value="ECO:0007669"/>
    <property type="project" value="UniProtKB-KW"/>
</dbReference>
<dbReference type="SMART" id="SM00382">
    <property type="entry name" value="AAA"/>
    <property type="match status" value="1"/>
</dbReference>
<evidence type="ECO:0000256" key="7">
    <source>
        <dbReference type="ARBA" id="ARBA00023163"/>
    </source>
</evidence>
<organism evidence="11 12">
    <name type="scientific">Roseiconus nitratireducens</name>
    <dbReference type="NCBI Taxonomy" id="2605748"/>
    <lineage>
        <taxon>Bacteria</taxon>
        <taxon>Pseudomonadati</taxon>
        <taxon>Planctomycetota</taxon>
        <taxon>Planctomycetia</taxon>
        <taxon>Pirellulales</taxon>
        <taxon>Pirellulaceae</taxon>
        <taxon>Roseiconus</taxon>
    </lineage>
</organism>
<evidence type="ECO:0000313" key="11">
    <source>
        <dbReference type="EMBL" id="KAA5542628.1"/>
    </source>
</evidence>
<dbReference type="FunFam" id="3.40.50.2300:FF:000018">
    <property type="entry name" value="DNA-binding transcriptional regulator NtrC"/>
    <property type="match status" value="1"/>
</dbReference>
<dbReference type="InterPro" id="IPR001789">
    <property type="entry name" value="Sig_transdc_resp-reg_receiver"/>
</dbReference>
<dbReference type="InterPro" id="IPR058031">
    <property type="entry name" value="AAA_lid_NorR"/>
</dbReference>
<keyword evidence="4" id="KW-0902">Two-component regulatory system</keyword>
<dbReference type="SMART" id="SM00448">
    <property type="entry name" value="REC"/>
    <property type="match status" value="1"/>
</dbReference>
<dbReference type="InterPro" id="IPR025944">
    <property type="entry name" value="Sigma_54_int_dom_CS"/>
</dbReference>
<evidence type="ECO:0000256" key="3">
    <source>
        <dbReference type="ARBA" id="ARBA00022840"/>
    </source>
</evidence>
<dbReference type="Pfam" id="PF25601">
    <property type="entry name" value="AAA_lid_14"/>
    <property type="match status" value="1"/>
</dbReference>
<keyword evidence="7" id="KW-0804">Transcription</keyword>
<dbReference type="Pfam" id="PF00072">
    <property type="entry name" value="Response_reg"/>
    <property type="match status" value="1"/>
</dbReference>
<dbReference type="Gene3D" id="3.40.50.300">
    <property type="entry name" value="P-loop containing nucleotide triphosphate hydrolases"/>
    <property type="match status" value="1"/>
</dbReference>
<accession>A0A5M6D533</accession>
<feature type="domain" description="Response regulatory" evidence="10">
    <location>
        <begin position="11"/>
        <end position="125"/>
    </location>
</feature>
<dbReference type="Pfam" id="PF00158">
    <property type="entry name" value="Sigma54_activat"/>
    <property type="match status" value="1"/>
</dbReference>
<dbReference type="PROSITE" id="PS50110">
    <property type="entry name" value="RESPONSE_REGULATORY"/>
    <property type="match status" value="1"/>
</dbReference>
<dbReference type="PROSITE" id="PS00675">
    <property type="entry name" value="SIGMA54_INTERACT_1"/>
    <property type="match status" value="1"/>
</dbReference>
<name>A0A5M6D533_9BACT</name>
<dbReference type="PROSITE" id="PS00676">
    <property type="entry name" value="SIGMA54_INTERACT_2"/>
    <property type="match status" value="1"/>
</dbReference>
<gene>
    <name evidence="11" type="ORF">FYK55_13925</name>
</gene>
<dbReference type="GO" id="GO:0006355">
    <property type="term" value="P:regulation of DNA-templated transcription"/>
    <property type="evidence" value="ECO:0007669"/>
    <property type="project" value="InterPro"/>
</dbReference>
<dbReference type="SUPFAM" id="SSF46689">
    <property type="entry name" value="Homeodomain-like"/>
    <property type="match status" value="1"/>
</dbReference>
<dbReference type="PROSITE" id="PS00688">
    <property type="entry name" value="SIGMA54_INTERACT_3"/>
    <property type="match status" value="1"/>
</dbReference>
<feature type="domain" description="Sigma-54 factor interaction" evidence="9">
    <location>
        <begin position="150"/>
        <end position="379"/>
    </location>
</feature>
<dbReference type="InterPro" id="IPR025662">
    <property type="entry name" value="Sigma_54_int_dom_ATP-bd_1"/>
</dbReference>
<dbReference type="AlphaFoldDB" id="A0A5M6D533"/>
<dbReference type="GO" id="GO:0043565">
    <property type="term" value="F:sequence-specific DNA binding"/>
    <property type="evidence" value="ECO:0007669"/>
    <property type="project" value="InterPro"/>
</dbReference>
<dbReference type="RefSeq" id="WP_150077045.1">
    <property type="nucleotide sequence ID" value="NZ_VWOX01000007.1"/>
</dbReference>
<dbReference type="FunFam" id="3.40.50.300:FF:000006">
    <property type="entry name" value="DNA-binding transcriptional regulator NtrC"/>
    <property type="match status" value="1"/>
</dbReference>
<keyword evidence="1 8" id="KW-0597">Phosphoprotein</keyword>
<dbReference type="InterPro" id="IPR002078">
    <property type="entry name" value="Sigma_54_int"/>
</dbReference>
<evidence type="ECO:0000256" key="8">
    <source>
        <dbReference type="PROSITE-ProRule" id="PRU00169"/>
    </source>
</evidence>
<dbReference type="Pfam" id="PF02954">
    <property type="entry name" value="HTH_8"/>
    <property type="match status" value="1"/>
</dbReference>
<sequence length="458" mass="51112">MNQDSGTSGGQVLVVDDDQAMCEMVQTALTLRGHTVTWVRSADEAMEQLGRTDFDAIVTDVKMPGTSGLQLCSQLGELRPDLPVVVMTGFGSMDMAVTAIRAGAYDFITKPFDIDLLNITVDRAIEHGRLKTQLRRLEDGREGPSGFGEMIGESQSMRNLYDQLSRISQSDASILITGESGTGKEVVARAIHQHSARRDKPFIAVNCAALSETLLESELFGHAQGAFTDARTQRRGLLMQANGGTLLLDEMGDMPMALQVKLLRALEERKLRPVGSDQELEFDVRILSATHRDLETAVEEHQFREDLYYRINVIQIHLPPLRARGMDILLLAQHFVQQFAQRSGKSVQGIAEPAAEKLLNYSWPGNIRELRNVIERAVALTVFDRVGVEDLPDKIREHRGKTVFIGGDDPNELMSLEEIQRRYINHVLESVDHNKTLAAQILGVDRKTLYRKLKAENE</sequence>
<keyword evidence="2" id="KW-0547">Nucleotide-binding</keyword>
<dbReference type="GO" id="GO:0005524">
    <property type="term" value="F:ATP binding"/>
    <property type="evidence" value="ECO:0007669"/>
    <property type="project" value="UniProtKB-KW"/>
</dbReference>
<evidence type="ECO:0000256" key="6">
    <source>
        <dbReference type="ARBA" id="ARBA00023125"/>
    </source>
</evidence>
<dbReference type="InterPro" id="IPR009057">
    <property type="entry name" value="Homeodomain-like_sf"/>
</dbReference>
<dbReference type="Gene3D" id="3.40.50.2300">
    <property type="match status" value="1"/>
</dbReference>
<dbReference type="Gene3D" id="1.10.8.60">
    <property type="match status" value="1"/>
</dbReference>
<evidence type="ECO:0000256" key="1">
    <source>
        <dbReference type="ARBA" id="ARBA00022553"/>
    </source>
</evidence>
<comment type="caution">
    <text evidence="11">The sequence shown here is derived from an EMBL/GenBank/DDBJ whole genome shotgun (WGS) entry which is preliminary data.</text>
</comment>
<dbReference type="CDD" id="cd00009">
    <property type="entry name" value="AAA"/>
    <property type="match status" value="1"/>
</dbReference>
<evidence type="ECO:0000259" key="9">
    <source>
        <dbReference type="PROSITE" id="PS50045"/>
    </source>
</evidence>
<keyword evidence="3" id="KW-0067">ATP-binding</keyword>
<dbReference type="PANTHER" id="PTHR32071">
    <property type="entry name" value="TRANSCRIPTIONAL REGULATORY PROTEIN"/>
    <property type="match status" value="1"/>
</dbReference>